<keyword evidence="6" id="KW-1185">Reference proteome</keyword>
<dbReference type="Pfam" id="PF07731">
    <property type="entry name" value="Cu-oxidase_2"/>
    <property type="match status" value="1"/>
</dbReference>
<dbReference type="Pfam" id="PF07732">
    <property type="entry name" value="Cu-oxidase_3"/>
    <property type="match status" value="1"/>
</dbReference>
<dbReference type="CDD" id="cd13890">
    <property type="entry name" value="CuRO_3_CueO_FtsP"/>
    <property type="match status" value="1"/>
</dbReference>
<evidence type="ECO:0000313" key="5">
    <source>
        <dbReference type="EMBL" id="TLP39249.1"/>
    </source>
</evidence>
<protein>
    <submittedName>
        <fullName evidence="5">Copper oxidase</fullName>
    </submittedName>
</protein>
<dbReference type="PANTHER" id="PTHR48267:SF1">
    <property type="entry name" value="BILIRUBIN OXIDASE"/>
    <property type="match status" value="1"/>
</dbReference>
<feature type="domain" description="Plastocyanin-like" evidence="3">
    <location>
        <begin position="353"/>
        <end position="468"/>
    </location>
</feature>
<dbReference type="InterPro" id="IPR011707">
    <property type="entry name" value="Cu-oxidase-like_N"/>
</dbReference>
<dbReference type="Gene3D" id="2.60.40.420">
    <property type="entry name" value="Cupredoxins - blue copper proteins"/>
    <property type="match status" value="3"/>
</dbReference>
<name>A0A5R8Y2E5_9BACT</name>
<gene>
    <name evidence="5" type="ORF">FDK22_05085</name>
</gene>
<accession>A0A5R8Y2E5</accession>
<dbReference type="InterPro" id="IPR045087">
    <property type="entry name" value="Cu-oxidase_fam"/>
</dbReference>
<feature type="domain" description="Plastocyanin-like" evidence="4">
    <location>
        <begin position="59"/>
        <end position="174"/>
    </location>
</feature>
<dbReference type="InterPro" id="IPR008972">
    <property type="entry name" value="Cupredoxin"/>
</dbReference>
<dbReference type="CDD" id="cd04232">
    <property type="entry name" value="CuRO_1_CueO_FtsP"/>
    <property type="match status" value="1"/>
</dbReference>
<dbReference type="GO" id="GO:0005507">
    <property type="term" value="F:copper ion binding"/>
    <property type="evidence" value="ECO:0007669"/>
    <property type="project" value="InterPro"/>
</dbReference>
<sequence length="469" mass="53572">MKRRDFVKLGILGCSTTFLNANTTTVKISLFPAFSKPLPIPPILEPKIRDGIKEFNLTVQEGSVEFLNGAKTKTFGVNTDFLGPTIKVQRDDTVKINVKNSLKENTVLHWHGLKVPGISDGGPNRSIKPNNSWTTQYKIEQRASMCWYHPHTHEKTGYQVFMGIAGLFIIEDEDSNSLNLPKEYGIDDIPLVFQDRRFDMKGQFLYKQSMHDTMMGVTGSISLVNGVIDPILEVSPKTIRFRIMNGSNARINKFMFNDLREFTQIAGDSSFLPKPVKMKTLLLASAERAEILVDFSDLAGKEIYFGDGFSNKPLLKILVKNEKPQKFSIPSTLIEIEEYKNVATKNIREFTLNMRPGWLAINGKQMDMNRIDEIVPLNKVEIWRIKNQQRMPHPFHIHGCSFRILSRDGKATFENETCLKDTVLVYGNETVEIAVKFEHESTKEFPYMYHCHILEHEDAGMMGQFIVKR</sequence>
<keyword evidence="1" id="KW-0479">Metal-binding</keyword>
<comment type="caution">
    <text evidence="5">The sequence shown here is derived from an EMBL/GenBank/DDBJ whole genome shotgun (WGS) entry which is preliminary data.</text>
</comment>
<evidence type="ECO:0000256" key="1">
    <source>
        <dbReference type="ARBA" id="ARBA00022723"/>
    </source>
</evidence>
<dbReference type="AlphaFoldDB" id="A0A5R8Y2E5"/>
<dbReference type="PROSITE" id="PS00080">
    <property type="entry name" value="MULTICOPPER_OXIDASE2"/>
    <property type="match status" value="1"/>
</dbReference>
<dbReference type="InterPro" id="IPR002355">
    <property type="entry name" value="Cu_oxidase_Cu_BS"/>
</dbReference>
<dbReference type="PANTHER" id="PTHR48267">
    <property type="entry name" value="CUPREDOXIN SUPERFAMILY PROTEIN"/>
    <property type="match status" value="1"/>
</dbReference>
<evidence type="ECO:0000313" key="6">
    <source>
        <dbReference type="Proteomes" id="UP000308901"/>
    </source>
</evidence>
<dbReference type="InterPro" id="IPR011706">
    <property type="entry name" value="Cu-oxidase_C"/>
</dbReference>
<dbReference type="EMBL" id="VANU01000002">
    <property type="protein sequence ID" value="TLP39249.1"/>
    <property type="molecule type" value="Genomic_DNA"/>
</dbReference>
<evidence type="ECO:0000259" key="3">
    <source>
        <dbReference type="Pfam" id="PF07731"/>
    </source>
</evidence>
<dbReference type="SUPFAM" id="SSF49503">
    <property type="entry name" value="Cupredoxins"/>
    <property type="match status" value="3"/>
</dbReference>
<dbReference type="OrthoDB" id="9757546at2"/>
<evidence type="ECO:0000256" key="2">
    <source>
        <dbReference type="ARBA" id="ARBA00023002"/>
    </source>
</evidence>
<organism evidence="5 6">
    <name type="scientific">Arcobacter arenosus</name>
    <dbReference type="NCBI Taxonomy" id="2576037"/>
    <lineage>
        <taxon>Bacteria</taxon>
        <taxon>Pseudomonadati</taxon>
        <taxon>Campylobacterota</taxon>
        <taxon>Epsilonproteobacteria</taxon>
        <taxon>Campylobacterales</taxon>
        <taxon>Arcobacteraceae</taxon>
        <taxon>Arcobacter</taxon>
    </lineage>
</organism>
<proteinExistence type="predicted"/>
<dbReference type="CDD" id="cd13867">
    <property type="entry name" value="CuRO_2_CueO_FtsP"/>
    <property type="match status" value="1"/>
</dbReference>
<keyword evidence="2" id="KW-0560">Oxidoreductase</keyword>
<dbReference type="Proteomes" id="UP000308901">
    <property type="component" value="Unassembled WGS sequence"/>
</dbReference>
<evidence type="ECO:0000259" key="4">
    <source>
        <dbReference type="Pfam" id="PF07732"/>
    </source>
</evidence>
<reference evidence="5 6" key="1">
    <citation type="submission" date="2019-05" db="EMBL/GenBank/DDBJ databases">
        <title>Arcobacter sp. nov., isolated from sea sediment.</title>
        <authorList>
            <person name="Kim W."/>
        </authorList>
    </citation>
    <scope>NUCLEOTIDE SEQUENCE [LARGE SCALE GENOMIC DNA]</scope>
    <source>
        <strain evidence="5 6">CAU 1517</strain>
    </source>
</reference>
<dbReference type="RefSeq" id="WP_138151832.1">
    <property type="nucleotide sequence ID" value="NZ_VANU01000002.1"/>
</dbReference>
<dbReference type="GO" id="GO:0016491">
    <property type="term" value="F:oxidoreductase activity"/>
    <property type="evidence" value="ECO:0007669"/>
    <property type="project" value="UniProtKB-KW"/>
</dbReference>